<gene>
    <name evidence="3" type="ORF">EFB14_20150</name>
    <name evidence="2" type="ORF">GGQ65_003480</name>
</gene>
<dbReference type="RefSeq" id="WP_126828317.1">
    <property type="nucleotide sequence ID" value="NZ_JACIDG010000008.1"/>
</dbReference>
<dbReference type="EMBL" id="JACIDG010000008">
    <property type="protein sequence ID" value="MBB3916180.1"/>
    <property type="molecule type" value="Genomic_DNA"/>
</dbReference>
<dbReference type="Proteomes" id="UP000272004">
    <property type="component" value="Unassembled WGS sequence"/>
</dbReference>
<dbReference type="InterPro" id="IPR027417">
    <property type="entry name" value="P-loop_NTPase"/>
</dbReference>
<dbReference type="GO" id="GO:0005524">
    <property type="term" value="F:ATP binding"/>
    <property type="evidence" value="ECO:0007669"/>
    <property type="project" value="UniProtKB-KW"/>
</dbReference>
<comment type="caution">
    <text evidence="2">The sequence shown here is derived from an EMBL/GenBank/DDBJ whole genome shotgun (WGS) entry which is preliminary data.</text>
</comment>
<evidence type="ECO:0000313" key="5">
    <source>
        <dbReference type="Proteomes" id="UP000545490"/>
    </source>
</evidence>
<dbReference type="EMBL" id="RJJU01000010">
    <property type="protein sequence ID" value="RUM11178.1"/>
    <property type="molecule type" value="Genomic_DNA"/>
</dbReference>
<dbReference type="InterPro" id="IPR057574">
    <property type="entry name" value="nSTAND_NTPase5_dom"/>
</dbReference>
<feature type="domain" description="Novel STAND NTPase 5" evidence="1">
    <location>
        <begin position="257"/>
        <end position="383"/>
    </location>
</feature>
<reference evidence="3 4" key="1">
    <citation type="submission" date="2018-11" db="EMBL/GenBank/DDBJ databases">
        <authorList>
            <person name="Huo Y."/>
        </authorList>
    </citation>
    <scope>NUCLEOTIDE SEQUENCE [LARGE SCALE GENOMIC DNA]</scope>
    <source>
        <strain evidence="3 4">CCBAU 33202</strain>
    </source>
</reference>
<dbReference type="AlphaFoldDB" id="A0A7W6B5Y8"/>
<dbReference type="SUPFAM" id="SSF52540">
    <property type="entry name" value="P-loop containing nucleoside triphosphate hydrolases"/>
    <property type="match status" value="1"/>
</dbReference>
<sequence length="869" mass="97218">MVQWAVRGDDLNTRPRSGGDWALRGFRFQDAFALWQMSELLTCNGGLVALRYEGAQDVDLMYTDGRQCFVQLKHRPDSQFDWDFACIVMSSFATDELDALKSDGDASNVSYRLVTSSVPVGLEVDSLVRRVKIPSNAASLAKVFPPEIVTGLKKAPQNRLARAVVEKTVVDIRPGVDPCGDMRELAASRLMRFGVPYENIEAVLSVLANALAARRSFDPETILELITPHLPQDHLGRKDVIRIRETPYTSPMATAPFYAKGAFTWSALAAELDLKRDAHDDIMARLVTSTPALHIISGPGGAGKTTMSRRIGWDLHRQGKVFAMSWDPSLAEVSAWERLCGFARAIRRPALIFVDDLFQTEDAVEQIARISPSDPVVILATSRPEHLVGQKIDNANLDVFEHKLRTLSASEIKGLCERLDLPLPASGDLRDFEQSGNILLLIMTLLGGSVREYAKNLLEPIRHRSPELLGAYLDLCLNGRFDRSVPRTILLKRWKSPYFEKEEVLDNLVFVARNSGAYLRSGHANLSQGVIEAEYIDPAERTIDIASFVNPDNDQERRFAIGMLDNLIRAGENHFFELKRGELDQTVRSLIPHCQLADMQRLRRTAECLGISDFERLFAERLATAPPATGPDAALLIDSAKTAEDFQVAFPRLHRFYQMNDTGYARRNFIARCTYSANNNQKEEMLRSTVMWLEAHHYPSAEAKSVLDVIHHTRQLDKSLSTDVTIKVLRGAPRDRLVFRTACSIQAFLKDVELNALIVKCSDAVLTPENVYRDAGVFTIFGGAVRNRLSEVERQRLFDRAIEVLRDVAALSQQAGGKRLSRRLFEAALHFAPDAHLSVGRAQIIEIAGMSRVREHSLDSLKHIRNMAA</sequence>
<dbReference type="Proteomes" id="UP000545490">
    <property type="component" value="Unassembled WGS sequence"/>
</dbReference>
<dbReference type="Pfam" id="PF25199">
    <property type="entry name" value="nSTAND_NTPase5"/>
    <property type="match status" value="1"/>
</dbReference>
<reference evidence="2 5" key="2">
    <citation type="submission" date="2020-08" db="EMBL/GenBank/DDBJ databases">
        <title>Genomic Encyclopedia of Type Strains, Phase IV (KMG-IV): sequencing the most valuable type-strain genomes for metagenomic binning, comparative biology and taxonomic classification.</title>
        <authorList>
            <person name="Goeker M."/>
        </authorList>
    </citation>
    <scope>NUCLEOTIDE SEQUENCE [LARGE SCALE GENOMIC DNA]</scope>
    <source>
        <strain evidence="2 5">DSM 19331</strain>
    </source>
</reference>
<evidence type="ECO:0000313" key="3">
    <source>
        <dbReference type="EMBL" id="RUM11178.1"/>
    </source>
</evidence>
<keyword evidence="3" id="KW-0547">Nucleotide-binding</keyword>
<evidence type="ECO:0000313" key="2">
    <source>
        <dbReference type="EMBL" id="MBB3916180.1"/>
    </source>
</evidence>
<name>A0A7W6B5Y8_9HYPH</name>
<keyword evidence="4" id="KW-1185">Reference proteome</keyword>
<evidence type="ECO:0000313" key="4">
    <source>
        <dbReference type="Proteomes" id="UP000272004"/>
    </source>
</evidence>
<proteinExistence type="predicted"/>
<organism evidence="2 5">
    <name type="scientific">Rhizobium fabae</name>
    <dbReference type="NCBI Taxonomy" id="573179"/>
    <lineage>
        <taxon>Bacteria</taxon>
        <taxon>Pseudomonadati</taxon>
        <taxon>Pseudomonadota</taxon>
        <taxon>Alphaproteobacteria</taxon>
        <taxon>Hyphomicrobiales</taxon>
        <taxon>Rhizobiaceae</taxon>
        <taxon>Rhizobium/Agrobacterium group</taxon>
        <taxon>Rhizobium</taxon>
    </lineage>
</organism>
<keyword evidence="3" id="KW-0067">ATP-binding</keyword>
<accession>A0A7W6B5Y8</accession>
<evidence type="ECO:0000259" key="1">
    <source>
        <dbReference type="Pfam" id="PF25199"/>
    </source>
</evidence>
<protein>
    <submittedName>
        <fullName evidence="3">ATP-binding protein</fullName>
    </submittedName>
</protein>